<dbReference type="Gene3D" id="1.10.630.10">
    <property type="entry name" value="Cytochrome P450"/>
    <property type="match status" value="1"/>
</dbReference>
<dbReference type="EMBL" id="CAXHTA020000010">
    <property type="protein sequence ID" value="CAL5224302.1"/>
    <property type="molecule type" value="Genomic_DNA"/>
</dbReference>
<name>A0ABP1G1K9_9CHLO</name>
<dbReference type="SUPFAM" id="SSF48264">
    <property type="entry name" value="Cytochrome P450"/>
    <property type="match status" value="1"/>
</dbReference>
<proteinExistence type="inferred from homology"/>
<protein>
    <submittedName>
        <fullName evidence="2">G6968 protein</fullName>
    </submittedName>
</protein>
<sequence>MMSTLVFRRDPHRYVTELAEQYGPVFKLRILLFHVVCITDPILASEVLWSRLVDKPRFLYSFLDPFLGGESMLTSHTNMHWRSVRKAVAPAFSTSNMRVALPCVVDKSLALVNHLRSGDKSTVHNMDRLLLRLSMDIIGDFGFQFDLKVIQGLEGTSSSCTTDCADLLIGSTQEIVSRVQQIGRQTFFWRKDVRHGRQVLGCFRGYVTKLLKHMKNGHTRKGSIADLLLQAQSAYADKSLTDRQMFPEIAALFFAGSDTTAHAAAFILYLISQSADVERRVVSEIEDLTLLKCSGERQLRAIEYADLSRMTYLSAVIKEGLRMYPPVALGQLRISSSDFALGAKLVIPAGAIMWIPHHSVQNVSFNWDQPEEFLPERWLSGDAEFALHEKLQLPKELYNSPTTSGQGRRPKRYMPFAEGPRNCVGQNLAKLSLCAIIATLMQSFSFRLAPEPPDSAIEEHRTWKRSLSAWTGDQCLHRCWIPMHTEPLRGSNNHGESITTS</sequence>
<dbReference type="Pfam" id="PF00067">
    <property type="entry name" value="p450"/>
    <property type="match status" value="1"/>
</dbReference>
<keyword evidence="3" id="KW-1185">Reference proteome</keyword>
<dbReference type="PANTHER" id="PTHR24305:SF166">
    <property type="entry name" value="CYTOCHROME P450 12A4, MITOCHONDRIAL-RELATED"/>
    <property type="match status" value="1"/>
</dbReference>
<comment type="similarity">
    <text evidence="1">Belongs to the cytochrome P450 family.</text>
</comment>
<dbReference type="InterPro" id="IPR001128">
    <property type="entry name" value="Cyt_P450"/>
</dbReference>
<comment type="caution">
    <text evidence="2">The sequence shown here is derived from an EMBL/GenBank/DDBJ whole genome shotgun (WGS) entry which is preliminary data.</text>
</comment>
<evidence type="ECO:0000256" key="1">
    <source>
        <dbReference type="ARBA" id="ARBA00010617"/>
    </source>
</evidence>
<dbReference type="PRINTS" id="PR00385">
    <property type="entry name" value="P450"/>
</dbReference>
<accession>A0ABP1G1K9</accession>
<gene>
    <name evidence="2" type="primary">g6968</name>
    <name evidence="2" type="ORF">VP750_LOCUS5961</name>
</gene>
<dbReference type="InterPro" id="IPR036396">
    <property type="entry name" value="Cyt_P450_sf"/>
</dbReference>
<evidence type="ECO:0000313" key="3">
    <source>
        <dbReference type="Proteomes" id="UP001497392"/>
    </source>
</evidence>
<evidence type="ECO:0000313" key="2">
    <source>
        <dbReference type="EMBL" id="CAL5224302.1"/>
    </source>
</evidence>
<organism evidence="2 3">
    <name type="scientific">Coccomyxa viridis</name>
    <dbReference type="NCBI Taxonomy" id="1274662"/>
    <lineage>
        <taxon>Eukaryota</taxon>
        <taxon>Viridiplantae</taxon>
        <taxon>Chlorophyta</taxon>
        <taxon>core chlorophytes</taxon>
        <taxon>Trebouxiophyceae</taxon>
        <taxon>Trebouxiophyceae incertae sedis</taxon>
        <taxon>Coccomyxaceae</taxon>
        <taxon>Coccomyxa</taxon>
    </lineage>
</organism>
<reference evidence="2 3" key="1">
    <citation type="submission" date="2024-06" db="EMBL/GenBank/DDBJ databases">
        <authorList>
            <person name="Kraege A."/>
            <person name="Thomma B."/>
        </authorList>
    </citation>
    <scope>NUCLEOTIDE SEQUENCE [LARGE SCALE GENOMIC DNA]</scope>
</reference>
<dbReference type="InterPro" id="IPR002401">
    <property type="entry name" value="Cyt_P450_E_grp-I"/>
</dbReference>
<dbReference type="InterPro" id="IPR050121">
    <property type="entry name" value="Cytochrome_P450_monoxygenase"/>
</dbReference>
<dbReference type="Proteomes" id="UP001497392">
    <property type="component" value="Unassembled WGS sequence"/>
</dbReference>
<dbReference type="PRINTS" id="PR00463">
    <property type="entry name" value="EP450I"/>
</dbReference>
<dbReference type="PANTHER" id="PTHR24305">
    <property type="entry name" value="CYTOCHROME P450"/>
    <property type="match status" value="1"/>
</dbReference>